<evidence type="ECO:0000256" key="3">
    <source>
        <dbReference type="ARBA" id="ARBA00022737"/>
    </source>
</evidence>
<evidence type="ECO:0000313" key="6">
    <source>
        <dbReference type="EMBL" id="JAA88555.1"/>
    </source>
</evidence>
<dbReference type="AlphaFoldDB" id="S4PLI8"/>
<dbReference type="SMART" id="SM00320">
    <property type="entry name" value="WD40"/>
    <property type="match status" value="6"/>
</dbReference>
<dbReference type="GeneID" id="120631945"/>
<dbReference type="PANTHER" id="PTHR22652:SF0">
    <property type="entry name" value="NUCLEOPORIN NUP43"/>
    <property type="match status" value="1"/>
</dbReference>
<organism evidence="6">
    <name type="scientific">Pararge aegeria</name>
    <name type="common">speckled wood butterfly</name>
    <dbReference type="NCBI Taxonomy" id="116150"/>
    <lineage>
        <taxon>Eukaryota</taxon>
        <taxon>Metazoa</taxon>
        <taxon>Ecdysozoa</taxon>
        <taxon>Arthropoda</taxon>
        <taxon>Hexapoda</taxon>
        <taxon>Insecta</taxon>
        <taxon>Pterygota</taxon>
        <taxon>Neoptera</taxon>
        <taxon>Endopterygota</taxon>
        <taxon>Lepidoptera</taxon>
        <taxon>Glossata</taxon>
        <taxon>Ditrysia</taxon>
        <taxon>Papilionoidea</taxon>
        <taxon>Nymphalidae</taxon>
        <taxon>Satyrinae</taxon>
        <taxon>Satyrini</taxon>
        <taxon>Parargina</taxon>
        <taxon>Pararge</taxon>
    </lineage>
</organism>
<proteinExistence type="predicted"/>
<feature type="repeat" description="WD" evidence="5">
    <location>
        <begin position="247"/>
        <end position="289"/>
    </location>
</feature>
<keyword evidence="3" id="KW-0677">Repeat</keyword>
<dbReference type="RefSeq" id="XP_039757589.1">
    <property type="nucleotide sequence ID" value="XM_039901655.1"/>
</dbReference>
<name>S4PLI8_9NEOP</name>
<dbReference type="SUPFAM" id="SSF50978">
    <property type="entry name" value="WD40 repeat-like"/>
    <property type="match status" value="1"/>
</dbReference>
<dbReference type="GO" id="GO:0031080">
    <property type="term" value="C:nuclear pore outer ring"/>
    <property type="evidence" value="ECO:0007669"/>
    <property type="project" value="TreeGrafter"/>
</dbReference>
<keyword evidence="4" id="KW-0539">Nucleus</keyword>
<dbReference type="InterPro" id="IPR015943">
    <property type="entry name" value="WD40/YVTN_repeat-like_dom_sf"/>
</dbReference>
<evidence type="ECO:0000256" key="4">
    <source>
        <dbReference type="ARBA" id="ARBA00023242"/>
    </source>
</evidence>
<sequence length="341" mass="38102">MPLNVQGTFVSQKINKIRWIPEDYVETKHFFTGSWDDDINSIKVWSFESLNEDEDVDCPRQLSEYKVEGDVTEIKFTDKKTIAASFSNGDVKMLEVSAYDKQTPLREVQSWKKLHNFGTDKCSCTSLDTLEGDIASIGEDGNVNILNGRRGDVTQAIKEADSCSLHSVCFIKLSEVITGNIRGHMKIWDIRSSNNKPAAAFLLAGDELAATCIVRHPTQPHIMLAGSESGALAVWDLRMNQFPTSLLNAHAAGVSEMQFHPENPNKLLTSSISGEVWDWNMETLTKKAQENYVPLEDKTAMNVNSLMPVLHKAINTVHCDKGRVLCGADNEAVYLIKNFKY</sequence>
<dbReference type="InterPro" id="IPR001680">
    <property type="entry name" value="WD40_rpt"/>
</dbReference>
<dbReference type="CTD" id="348995"/>
<protein>
    <submittedName>
        <fullName evidence="6">Nucleoporin Nup43</fullName>
    </submittedName>
</protein>
<accession>S4PLI8</accession>
<evidence type="ECO:0000256" key="1">
    <source>
        <dbReference type="ARBA" id="ARBA00004123"/>
    </source>
</evidence>
<dbReference type="PROSITE" id="PS50082">
    <property type="entry name" value="WD_REPEATS_2"/>
    <property type="match status" value="1"/>
</dbReference>
<dbReference type="Gene3D" id="2.130.10.10">
    <property type="entry name" value="YVTN repeat-like/Quinoprotein amine dehydrogenase"/>
    <property type="match status" value="1"/>
</dbReference>
<evidence type="ECO:0000256" key="2">
    <source>
        <dbReference type="ARBA" id="ARBA00022574"/>
    </source>
</evidence>
<reference evidence="6" key="2">
    <citation type="submission" date="2013-05" db="EMBL/GenBank/DDBJ databases">
        <authorList>
            <person name="Carter J.-M."/>
            <person name="Baker S.C."/>
            <person name="Pink R."/>
            <person name="Carter D.R.F."/>
            <person name="Collins A."/>
            <person name="Tomlin J."/>
            <person name="Gibbs M."/>
            <person name="Breuker C.J."/>
        </authorList>
    </citation>
    <scope>NUCLEOTIDE SEQUENCE</scope>
    <source>
        <tissue evidence="6">Ovary</tissue>
    </source>
</reference>
<comment type="subcellular location">
    <subcellularLocation>
        <location evidence="1">Nucleus</location>
    </subcellularLocation>
</comment>
<dbReference type="InterPro" id="IPR036322">
    <property type="entry name" value="WD40_repeat_dom_sf"/>
</dbReference>
<keyword evidence="2 5" id="KW-0853">WD repeat</keyword>
<reference evidence="6" key="1">
    <citation type="journal article" date="2013" name="BMC Genomics">
        <title>Unscrambling butterfly oogenesis.</title>
        <authorList>
            <person name="Carter J.M."/>
            <person name="Baker S.C."/>
            <person name="Pink R."/>
            <person name="Carter D.R."/>
            <person name="Collins A."/>
            <person name="Tomlin J."/>
            <person name="Gibbs M."/>
            <person name="Breuker C.J."/>
        </authorList>
    </citation>
    <scope>NUCLEOTIDE SEQUENCE</scope>
    <source>
        <tissue evidence="6">Ovary</tissue>
    </source>
</reference>
<dbReference type="PANTHER" id="PTHR22652">
    <property type="entry name" value="NUCLEOPORIN NUP43"/>
    <property type="match status" value="1"/>
</dbReference>
<dbReference type="EMBL" id="GAIX01004005">
    <property type="protein sequence ID" value="JAA88555.1"/>
    <property type="molecule type" value="Transcribed_RNA"/>
</dbReference>
<evidence type="ECO:0000256" key="5">
    <source>
        <dbReference type="PROSITE-ProRule" id="PRU00221"/>
    </source>
</evidence>